<evidence type="ECO:0008006" key="3">
    <source>
        <dbReference type="Google" id="ProtNLM"/>
    </source>
</evidence>
<reference evidence="1" key="1">
    <citation type="journal article" date="2020" name="New Phytol.">
        <title>Comparative genomics reveals dynamic genome evolution in host specialist ectomycorrhizal fungi.</title>
        <authorList>
            <person name="Lofgren L.A."/>
            <person name="Nguyen N.H."/>
            <person name="Vilgalys R."/>
            <person name="Ruytinx J."/>
            <person name="Liao H.L."/>
            <person name="Branco S."/>
            <person name="Kuo A."/>
            <person name="LaButti K."/>
            <person name="Lipzen A."/>
            <person name="Andreopoulos W."/>
            <person name="Pangilinan J."/>
            <person name="Riley R."/>
            <person name="Hundley H."/>
            <person name="Na H."/>
            <person name="Barry K."/>
            <person name="Grigoriev I.V."/>
            <person name="Stajich J.E."/>
            <person name="Kennedy P.G."/>
        </authorList>
    </citation>
    <scope>NUCLEOTIDE SEQUENCE</scope>
    <source>
        <strain evidence="1">S12</strain>
    </source>
</reference>
<organism evidence="1 2">
    <name type="scientific">Suillus plorans</name>
    <dbReference type="NCBI Taxonomy" id="116603"/>
    <lineage>
        <taxon>Eukaryota</taxon>
        <taxon>Fungi</taxon>
        <taxon>Dikarya</taxon>
        <taxon>Basidiomycota</taxon>
        <taxon>Agaricomycotina</taxon>
        <taxon>Agaricomycetes</taxon>
        <taxon>Agaricomycetidae</taxon>
        <taxon>Boletales</taxon>
        <taxon>Suillineae</taxon>
        <taxon>Suillaceae</taxon>
        <taxon>Suillus</taxon>
    </lineage>
</organism>
<keyword evidence="2" id="KW-1185">Reference proteome</keyword>
<sequence>VKPDVCVYADRTSRGCDISKFELNIEFKWNDAHNTFSKHSGIDKPIVSQTDKGFDTTSYAGAQLGAQYRTHAFSVLIICNCARILRWDREGVIITGSFDYNDKPYLADFFYRYAQASPEMRGVNTSVMPASAEDADLARTVLGLPTTTRMFKVAVPEDPDVKDSSQLTLIIPQPVARGFPPVGRWTHTCPAFDILNKKIVMFKDSWRCR</sequence>
<dbReference type="GeneID" id="64591679"/>
<gene>
    <name evidence="1" type="ORF">HD556DRAFT_1237612</name>
</gene>
<name>A0A9P7AQS6_9AGAM</name>
<dbReference type="AlphaFoldDB" id="A0A9P7AQS6"/>
<accession>A0A9P7AQS6</accession>
<dbReference type="EMBL" id="JABBWE010000029">
    <property type="protein sequence ID" value="KAG1793679.1"/>
    <property type="molecule type" value="Genomic_DNA"/>
</dbReference>
<feature type="non-terminal residue" evidence="1">
    <location>
        <position position="1"/>
    </location>
</feature>
<proteinExistence type="predicted"/>
<protein>
    <recommendedName>
        <fullName evidence="3">Fungal-type protein kinase domain-containing protein</fullName>
    </recommendedName>
</protein>
<dbReference type="OrthoDB" id="2739948at2759"/>
<comment type="caution">
    <text evidence="1">The sequence shown here is derived from an EMBL/GenBank/DDBJ whole genome shotgun (WGS) entry which is preliminary data.</text>
</comment>
<dbReference type="RefSeq" id="XP_041160077.1">
    <property type="nucleotide sequence ID" value="XM_041297915.1"/>
</dbReference>
<dbReference type="Proteomes" id="UP000719766">
    <property type="component" value="Unassembled WGS sequence"/>
</dbReference>
<evidence type="ECO:0000313" key="1">
    <source>
        <dbReference type="EMBL" id="KAG1793679.1"/>
    </source>
</evidence>
<evidence type="ECO:0000313" key="2">
    <source>
        <dbReference type="Proteomes" id="UP000719766"/>
    </source>
</evidence>